<dbReference type="OrthoDB" id="9804858at2"/>
<feature type="domain" description="Pyruvate carboxyltransferase" evidence="3">
    <location>
        <begin position="19"/>
        <end position="274"/>
    </location>
</feature>
<dbReference type="STRING" id="37658.SAMN05661086_00244"/>
<reference evidence="4 5" key="1">
    <citation type="submission" date="2016-10" db="EMBL/GenBank/DDBJ databases">
        <authorList>
            <person name="de Groot N.N."/>
        </authorList>
    </citation>
    <scope>NUCLEOTIDE SEQUENCE [LARGE SCALE GENOMIC DNA]</scope>
    <source>
        <strain evidence="4 5">743A</strain>
    </source>
</reference>
<evidence type="ECO:0000313" key="5">
    <source>
        <dbReference type="Proteomes" id="UP000199659"/>
    </source>
</evidence>
<dbReference type="InterPro" id="IPR054691">
    <property type="entry name" value="LeuA/HCS_post-cat"/>
</dbReference>
<dbReference type="RefSeq" id="WP_092558865.1">
    <property type="nucleotide sequence ID" value="NZ_FOYZ01000001.1"/>
</dbReference>
<comment type="similarity">
    <text evidence="2">Belongs to the alpha-IPM synthase/homocitrate synthase family.</text>
</comment>
<dbReference type="GO" id="GO:0046912">
    <property type="term" value="F:acyltransferase activity, acyl groups converted into alkyl on transfer"/>
    <property type="evidence" value="ECO:0007669"/>
    <property type="project" value="InterPro"/>
</dbReference>
<dbReference type="AlphaFoldDB" id="A0A1I6HSN0"/>
<dbReference type="Pfam" id="PF22617">
    <property type="entry name" value="HCS_D2"/>
    <property type="match status" value="1"/>
</dbReference>
<dbReference type="GO" id="GO:0019752">
    <property type="term" value="P:carboxylic acid metabolic process"/>
    <property type="evidence" value="ECO:0007669"/>
    <property type="project" value="InterPro"/>
</dbReference>
<evidence type="ECO:0000259" key="3">
    <source>
        <dbReference type="PROSITE" id="PS50991"/>
    </source>
</evidence>
<dbReference type="CDD" id="cd07940">
    <property type="entry name" value="DRE_TIM_IPMS"/>
    <property type="match status" value="1"/>
</dbReference>
<dbReference type="PANTHER" id="PTHR42880">
    <property type="entry name" value="HOMOCITRATE SYNTHASE"/>
    <property type="match status" value="1"/>
</dbReference>
<dbReference type="Pfam" id="PF00682">
    <property type="entry name" value="HMGL-like"/>
    <property type="match status" value="1"/>
</dbReference>
<dbReference type="InterPro" id="IPR013785">
    <property type="entry name" value="Aldolase_TIM"/>
</dbReference>
<keyword evidence="1 2" id="KW-0808">Transferase</keyword>
<keyword evidence="5" id="KW-1185">Reference proteome</keyword>
<dbReference type="Proteomes" id="UP000199659">
    <property type="component" value="Unassembled WGS sequence"/>
</dbReference>
<evidence type="ECO:0000256" key="2">
    <source>
        <dbReference type="RuleBase" id="RU003523"/>
    </source>
</evidence>
<dbReference type="EMBL" id="FOYZ01000001">
    <property type="protein sequence ID" value="SFR57445.1"/>
    <property type="molecule type" value="Genomic_DNA"/>
</dbReference>
<evidence type="ECO:0000256" key="1">
    <source>
        <dbReference type="ARBA" id="ARBA00022679"/>
    </source>
</evidence>
<protein>
    <submittedName>
        <fullName evidence="4">Methanogen homocitrate synthase</fullName>
    </submittedName>
</protein>
<dbReference type="PANTHER" id="PTHR42880:SF1">
    <property type="entry name" value="ISOPROPYLMALATE_HOMOCITRATE_CITRAMALATE SYNTHASE FAMILY PROTEIN"/>
    <property type="match status" value="1"/>
</dbReference>
<dbReference type="Gene3D" id="3.20.20.70">
    <property type="entry name" value="Aldolase class I"/>
    <property type="match status" value="1"/>
</dbReference>
<name>A0A1I6HSN0_9FIRM</name>
<dbReference type="PROSITE" id="PS00816">
    <property type="entry name" value="AIPM_HOMOCIT_SYNTH_2"/>
    <property type="match status" value="1"/>
</dbReference>
<sequence length="391" mass="43797">MNYEAYDNMNLNSHEQLRFFVCDTTLRDGEQVNGVNYSPEQKLEIAMLLDKMGVESIDAGFAATSKRERDAIRLISEAKLNMRIMSMCRVVKEDVDYAISCGVDGVILFIPSSDTHIKAKFGPDIIKEREKIVEKALNSIKYAKEKGLFVEFGLEDSSRTNVDIVLEILAKAEEAGADLLGTTDTVGWMTPERTYAFIKKLVDNLNRPVGIHCHNDLGLATANTIAGLLAGAGYCSPTVNGIGERAGNASLEEVIMTLKVLYGQNLKYDTKVISELSSTVERYSGVNMDILKPVIGRNAYTHESGIHIHGMLKDTNTYEIFDPEMVGKSREYIIGKHAGKNTIQHFLAKHGYEVTLEEAGEFWNTLKDRDCNDESFTENDVIKFYKEYREK</sequence>
<dbReference type="InterPro" id="IPR000891">
    <property type="entry name" value="PYR_CT"/>
</dbReference>
<evidence type="ECO:0000313" key="4">
    <source>
        <dbReference type="EMBL" id="SFR57445.1"/>
    </source>
</evidence>
<dbReference type="PROSITE" id="PS00815">
    <property type="entry name" value="AIPM_HOMOCIT_SYNTH_1"/>
    <property type="match status" value="1"/>
</dbReference>
<dbReference type="InterPro" id="IPR002034">
    <property type="entry name" value="AIPM/Hcit_synth_CS"/>
</dbReference>
<accession>A0A1I6HSN0</accession>
<dbReference type="PROSITE" id="PS50991">
    <property type="entry name" value="PYR_CT"/>
    <property type="match status" value="1"/>
</dbReference>
<proteinExistence type="inferred from homology"/>
<dbReference type="Gene3D" id="1.10.238.260">
    <property type="match status" value="1"/>
</dbReference>
<gene>
    <name evidence="4" type="ORF">SAMN05661086_00244</name>
</gene>
<organism evidence="4 5">
    <name type="scientific">Anaeromicropila populeti</name>
    <dbReference type="NCBI Taxonomy" id="37658"/>
    <lineage>
        <taxon>Bacteria</taxon>
        <taxon>Bacillati</taxon>
        <taxon>Bacillota</taxon>
        <taxon>Clostridia</taxon>
        <taxon>Lachnospirales</taxon>
        <taxon>Lachnospiraceae</taxon>
        <taxon>Anaeromicropila</taxon>
    </lineage>
</organism>
<dbReference type="SUPFAM" id="SSF51569">
    <property type="entry name" value="Aldolase"/>
    <property type="match status" value="1"/>
</dbReference>